<keyword evidence="1" id="KW-1133">Transmembrane helix</keyword>
<organism evidence="2 3">
    <name type="scientific">Euzebyella marina</name>
    <dbReference type="NCBI Taxonomy" id="1761453"/>
    <lineage>
        <taxon>Bacteria</taxon>
        <taxon>Pseudomonadati</taxon>
        <taxon>Bacteroidota</taxon>
        <taxon>Flavobacteriia</taxon>
        <taxon>Flavobacteriales</taxon>
        <taxon>Flavobacteriaceae</taxon>
        <taxon>Euzebyella</taxon>
    </lineage>
</organism>
<protein>
    <recommendedName>
        <fullName evidence="4">DUF3325 domain-containing protein</fullName>
    </recommendedName>
</protein>
<feature type="transmembrane region" description="Helical" evidence="1">
    <location>
        <begin position="70"/>
        <end position="87"/>
    </location>
</feature>
<dbReference type="AlphaFoldDB" id="A0A3G2L5Y1"/>
<evidence type="ECO:0008006" key="4">
    <source>
        <dbReference type="Google" id="ProtNLM"/>
    </source>
</evidence>
<reference evidence="2 3" key="1">
    <citation type="submission" date="2018-08" db="EMBL/GenBank/DDBJ databases">
        <title>The reduced genetic potential of extracellular carbohydrate catabolism in Euzebyella marina RN62, a Flavobacteriia bacterium isolated from the hadal water.</title>
        <authorList>
            <person name="Xue C."/>
        </authorList>
    </citation>
    <scope>NUCLEOTIDE SEQUENCE [LARGE SCALE GENOMIC DNA]</scope>
    <source>
        <strain evidence="2 3">RN62</strain>
    </source>
</reference>
<evidence type="ECO:0000256" key="1">
    <source>
        <dbReference type="SAM" id="Phobius"/>
    </source>
</evidence>
<keyword evidence="1" id="KW-0812">Transmembrane</keyword>
<dbReference type="KEGG" id="emar:D1013_09915"/>
<sequence>MITAAIIITFFGFFFCYSTSKRAVYQNSIKLQAYLKDSYTKGNTLGVALLIVGLIVSIAALGWGAGIFSYLVILMTLGSLIVILTPLRFFSKYTLVAVSILSFIIELSIS</sequence>
<dbReference type="OrthoDB" id="839906at2"/>
<dbReference type="RefSeq" id="WP_121848676.1">
    <property type="nucleotide sequence ID" value="NZ_CP032050.1"/>
</dbReference>
<keyword evidence="3" id="KW-1185">Reference proteome</keyword>
<feature type="transmembrane region" description="Helical" evidence="1">
    <location>
        <begin position="44"/>
        <end position="63"/>
    </location>
</feature>
<name>A0A3G2L5Y1_9FLAO</name>
<dbReference type="EMBL" id="CP032050">
    <property type="protein sequence ID" value="AYN67660.1"/>
    <property type="molecule type" value="Genomic_DNA"/>
</dbReference>
<gene>
    <name evidence="2" type="ORF">D1013_09915</name>
</gene>
<evidence type="ECO:0000313" key="2">
    <source>
        <dbReference type="EMBL" id="AYN67660.1"/>
    </source>
</evidence>
<proteinExistence type="predicted"/>
<accession>A0A3G2L5Y1</accession>
<evidence type="ECO:0000313" key="3">
    <source>
        <dbReference type="Proteomes" id="UP000276309"/>
    </source>
</evidence>
<dbReference type="Proteomes" id="UP000276309">
    <property type="component" value="Chromosome"/>
</dbReference>
<keyword evidence="1" id="KW-0472">Membrane</keyword>